<keyword evidence="3 8" id="KW-0378">Hydrolase</keyword>
<evidence type="ECO:0000256" key="8">
    <source>
        <dbReference type="PROSITE-ProRule" id="PRU10059"/>
    </source>
</evidence>
<protein>
    <recommendedName>
        <fullName evidence="9">Endoglucanase</fullName>
        <ecNumber evidence="9">3.2.1.4</ecNumber>
    </recommendedName>
</protein>
<evidence type="ECO:0000256" key="4">
    <source>
        <dbReference type="ARBA" id="ARBA00023001"/>
    </source>
</evidence>
<evidence type="ECO:0000256" key="6">
    <source>
        <dbReference type="ARBA" id="ARBA00023295"/>
    </source>
</evidence>
<comment type="catalytic activity">
    <reaction evidence="1 9">
        <text>Endohydrolysis of (1-&gt;4)-beta-D-glucosidic linkages in cellulose, lichenin and cereal beta-D-glucans.</text>
        <dbReference type="EC" id="3.2.1.4"/>
    </reaction>
</comment>
<keyword evidence="7 8" id="KW-0624">Polysaccharide degradation</keyword>
<evidence type="ECO:0000256" key="3">
    <source>
        <dbReference type="ARBA" id="ARBA00022801"/>
    </source>
</evidence>
<accession>A0ABD3TDF8</accession>
<evidence type="ECO:0000256" key="7">
    <source>
        <dbReference type="ARBA" id="ARBA00023326"/>
    </source>
</evidence>
<dbReference type="EMBL" id="JBJXBP010000004">
    <property type="protein sequence ID" value="KAL3835026.1"/>
    <property type="molecule type" value="Genomic_DNA"/>
</dbReference>
<evidence type="ECO:0000259" key="10">
    <source>
        <dbReference type="Pfam" id="PF00759"/>
    </source>
</evidence>
<comment type="similarity">
    <text evidence="2 8 9">Belongs to the glycosyl hydrolase 9 (cellulase E) family.</text>
</comment>
<dbReference type="EC" id="3.2.1.4" evidence="9"/>
<evidence type="ECO:0000313" key="11">
    <source>
        <dbReference type="EMBL" id="KAL3835026.1"/>
    </source>
</evidence>
<dbReference type="InterPro" id="IPR018221">
    <property type="entry name" value="Glyco_hydro_9_His_AS"/>
</dbReference>
<keyword evidence="12" id="KW-1185">Reference proteome</keyword>
<dbReference type="Proteomes" id="UP001634393">
    <property type="component" value="Unassembled WGS sequence"/>
</dbReference>
<name>A0ABD3TDF8_9LAMI</name>
<dbReference type="InterPro" id="IPR008928">
    <property type="entry name" value="6-hairpin_glycosidase_sf"/>
</dbReference>
<keyword evidence="4 9" id="KW-0136">Cellulose degradation</keyword>
<dbReference type="Pfam" id="PF00759">
    <property type="entry name" value="Glyco_hydro_9"/>
    <property type="match status" value="1"/>
</dbReference>
<keyword evidence="6 8" id="KW-0326">Glycosidase</keyword>
<feature type="active site" evidence="8">
    <location>
        <position position="31"/>
    </location>
</feature>
<sequence>MYTQADYILGKNPRSLSYVIGYGNNYPAHIHHRGSSIASISVLQSAVGCVQGFETWYKRSQANPNVIYGALVGGPNDKDEFSDDRFNYEQTEPTLSGTAPLIGLFARLQSFWKLCR</sequence>
<evidence type="ECO:0000256" key="1">
    <source>
        <dbReference type="ARBA" id="ARBA00000966"/>
    </source>
</evidence>
<proteinExistence type="inferred from homology"/>
<evidence type="ECO:0000256" key="9">
    <source>
        <dbReference type="RuleBase" id="RU361166"/>
    </source>
</evidence>
<evidence type="ECO:0000313" key="12">
    <source>
        <dbReference type="Proteomes" id="UP001634393"/>
    </source>
</evidence>
<dbReference type="PROSITE" id="PS00592">
    <property type="entry name" value="GH9_2"/>
    <property type="match status" value="1"/>
</dbReference>
<dbReference type="SUPFAM" id="SSF48208">
    <property type="entry name" value="Six-hairpin glycosidases"/>
    <property type="match status" value="1"/>
</dbReference>
<dbReference type="GO" id="GO:0030245">
    <property type="term" value="P:cellulose catabolic process"/>
    <property type="evidence" value="ECO:0007669"/>
    <property type="project" value="UniProtKB-KW"/>
</dbReference>
<dbReference type="InterPro" id="IPR012341">
    <property type="entry name" value="6hp_glycosidase-like_sf"/>
</dbReference>
<keyword evidence="5 8" id="KW-0119">Carbohydrate metabolism</keyword>
<reference evidence="11 12" key="1">
    <citation type="submission" date="2024-12" db="EMBL/GenBank/DDBJ databases">
        <title>The unique morphological basis and parallel evolutionary history of personate flowers in Penstemon.</title>
        <authorList>
            <person name="Depatie T.H."/>
            <person name="Wessinger C.A."/>
        </authorList>
    </citation>
    <scope>NUCLEOTIDE SEQUENCE [LARGE SCALE GENOMIC DNA]</scope>
    <source>
        <strain evidence="11">WTNN_2</strain>
        <tissue evidence="11">Leaf</tissue>
    </source>
</reference>
<dbReference type="PANTHER" id="PTHR22298">
    <property type="entry name" value="ENDO-1,4-BETA-GLUCANASE"/>
    <property type="match status" value="1"/>
</dbReference>
<feature type="domain" description="Glycoside hydrolase family 9" evidence="10">
    <location>
        <begin position="3"/>
        <end position="104"/>
    </location>
</feature>
<dbReference type="AlphaFoldDB" id="A0ABD3TDF8"/>
<evidence type="ECO:0000256" key="5">
    <source>
        <dbReference type="ARBA" id="ARBA00023277"/>
    </source>
</evidence>
<comment type="caution">
    <text evidence="11">The sequence shown here is derived from an EMBL/GenBank/DDBJ whole genome shotgun (WGS) entry which is preliminary data.</text>
</comment>
<evidence type="ECO:0000256" key="2">
    <source>
        <dbReference type="ARBA" id="ARBA00007072"/>
    </source>
</evidence>
<gene>
    <name evidence="11" type="ORF">ACJIZ3_009762</name>
</gene>
<dbReference type="GO" id="GO:0008810">
    <property type="term" value="F:cellulase activity"/>
    <property type="evidence" value="ECO:0007669"/>
    <property type="project" value="UniProtKB-EC"/>
</dbReference>
<organism evidence="11 12">
    <name type="scientific">Penstemon smallii</name>
    <dbReference type="NCBI Taxonomy" id="265156"/>
    <lineage>
        <taxon>Eukaryota</taxon>
        <taxon>Viridiplantae</taxon>
        <taxon>Streptophyta</taxon>
        <taxon>Embryophyta</taxon>
        <taxon>Tracheophyta</taxon>
        <taxon>Spermatophyta</taxon>
        <taxon>Magnoliopsida</taxon>
        <taxon>eudicotyledons</taxon>
        <taxon>Gunneridae</taxon>
        <taxon>Pentapetalae</taxon>
        <taxon>asterids</taxon>
        <taxon>lamiids</taxon>
        <taxon>Lamiales</taxon>
        <taxon>Plantaginaceae</taxon>
        <taxon>Cheloneae</taxon>
        <taxon>Penstemon</taxon>
    </lineage>
</organism>
<dbReference type="Gene3D" id="1.50.10.10">
    <property type="match status" value="1"/>
</dbReference>
<dbReference type="InterPro" id="IPR001701">
    <property type="entry name" value="Glyco_hydro_9"/>
</dbReference>